<dbReference type="SUPFAM" id="SSF53850">
    <property type="entry name" value="Periplasmic binding protein-like II"/>
    <property type="match status" value="1"/>
</dbReference>
<reference evidence="1 2" key="1">
    <citation type="submission" date="2021-03" db="EMBL/GenBank/DDBJ databases">
        <title>Antimicrobial resistance genes in bacteria isolated from Japanese honey, and their potential for conferring macrolide and lincosamide resistance in the American foulbrood pathogen Paenibacillus larvae.</title>
        <authorList>
            <person name="Okamoto M."/>
            <person name="Kumagai M."/>
            <person name="Kanamori H."/>
            <person name="Takamatsu D."/>
        </authorList>
    </citation>
    <scope>NUCLEOTIDE SEQUENCE [LARGE SCALE GENOMIC DNA]</scope>
    <source>
        <strain evidence="1 2">J8TS2</strain>
    </source>
</reference>
<comment type="caution">
    <text evidence="1">The sequence shown here is derived from an EMBL/GenBank/DDBJ whole genome shotgun (WGS) entry which is preliminary data.</text>
</comment>
<gene>
    <name evidence="1" type="ORF">J8TS2_26450</name>
</gene>
<sequence length="544" mass="61913">MRNRLSLMNGKWAFILVAFVIGLAACSNGGEKTQKTAKLEDARYELDEDTPAWELDPQEETELTWYVNGDWFNTEYGNDPITRTLKEDLKLDVKFIKGDDEKLNTLFAGKKIPDLITIFDGNSDVAKRAESWALPLQELADKYDPYFYKVAQEQTLDWYQLSEGKSYGYPSFSNTTEDYEKGLVHGNDGFLIKKDIYEAIGEPDMSTPDGLLSALGEIKEKFPEVTPFAFKGFASEGDASSLSGTLQAYLGIPLQTEDGQWYDRNLDEDYLDWIKTFNEAFKKGYISEDNFSDDNTVFEENIASGKYASVLTGGIAQLSGFLQRNYEANPDSKYIAIDGPSIGNEPMLEQAGPSGWSVTYISKDVKDPAKAIQLYTYLLSEKGQYLTTFGVEGETFEFNENGKAVLLPEVKKMKDENPEEFKKKYRMGEFWFFGHDSFELEKGENDPPESIVQIRKWAEPYLSPEYFILANIDPDQGTAEARNLVNIKSRWASTLANLLTAKDENEFNKTLDSYKKFLDENNFDAIVKIRNEKMQENKEKLGWE</sequence>
<dbReference type="Gene3D" id="3.40.190.10">
    <property type="entry name" value="Periplasmic binding protein-like II"/>
    <property type="match status" value="2"/>
</dbReference>
<dbReference type="EMBL" id="BORB01000022">
    <property type="protein sequence ID" value="GIN58326.1"/>
    <property type="molecule type" value="Genomic_DNA"/>
</dbReference>
<dbReference type="PANTHER" id="PTHR43649:SF12">
    <property type="entry name" value="DIACETYLCHITOBIOSE BINDING PROTEIN DASA"/>
    <property type="match status" value="1"/>
</dbReference>
<dbReference type="RefSeq" id="WP_212966573.1">
    <property type="nucleotide sequence ID" value="NZ_BORB01000022.1"/>
</dbReference>
<keyword evidence="2" id="KW-1185">Reference proteome</keyword>
<dbReference type="Proteomes" id="UP000679950">
    <property type="component" value="Unassembled WGS sequence"/>
</dbReference>
<organism evidence="1 2">
    <name type="scientific">Lederbergia ruris</name>
    <dbReference type="NCBI Taxonomy" id="217495"/>
    <lineage>
        <taxon>Bacteria</taxon>
        <taxon>Bacillati</taxon>
        <taxon>Bacillota</taxon>
        <taxon>Bacilli</taxon>
        <taxon>Bacillales</taxon>
        <taxon>Bacillaceae</taxon>
        <taxon>Lederbergia</taxon>
    </lineage>
</organism>
<dbReference type="PANTHER" id="PTHR43649">
    <property type="entry name" value="ARABINOSE-BINDING PROTEIN-RELATED"/>
    <property type="match status" value="1"/>
</dbReference>
<protein>
    <submittedName>
        <fullName evidence="1">ABC transporter substrate-binding protein</fullName>
    </submittedName>
</protein>
<evidence type="ECO:0000313" key="2">
    <source>
        <dbReference type="Proteomes" id="UP000679950"/>
    </source>
</evidence>
<accession>A0ABQ4KK50</accession>
<dbReference type="InterPro" id="IPR050490">
    <property type="entry name" value="Bact_solute-bd_prot1"/>
</dbReference>
<dbReference type="PROSITE" id="PS51257">
    <property type="entry name" value="PROKAR_LIPOPROTEIN"/>
    <property type="match status" value="1"/>
</dbReference>
<proteinExistence type="predicted"/>
<evidence type="ECO:0000313" key="1">
    <source>
        <dbReference type="EMBL" id="GIN58326.1"/>
    </source>
</evidence>
<name>A0ABQ4KK50_9BACI</name>